<comment type="caution">
    <text evidence="2">The sequence shown here is derived from an EMBL/GenBank/DDBJ whole genome shotgun (WGS) entry which is preliminary data.</text>
</comment>
<proteinExistence type="predicted"/>
<feature type="region of interest" description="Disordered" evidence="1">
    <location>
        <begin position="284"/>
        <end position="341"/>
    </location>
</feature>
<feature type="region of interest" description="Disordered" evidence="1">
    <location>
        <begin position="249"/>
        <end position="271"/>
    </location>
</feature>
<feature type="compositionally biased region" description="Basic and acidic residues" evidence="1">
    <location>
        <begin position="261"/>
        <end position="271"/>
    </location>
</feature>
<feature type="compositionally biased region" description="Basic and acidic residues" evidence="1">
    <location>
        <begin position="288"/>
        <end position="313"/>
    </location>
</feature>
<dbReference type="EMBL" id="JAPDRK010000012">
    <property type="protein sequence ID" value="KAJ9607182.1"/>
    <property type="molecule type" value="Genomic_DNA"/>
</dbReference>
<accession>A0AA39CG91</accession>
<evidence type="ECO:0000313" key="3">
    <source>
        <dbReference type="Proteomes" id="UP001172673"/>
    </source>
</evidence>
<feature type="compositionally biased region" description="Basic and acidic residues" evidence="1">
    <location>
        <begin position="329"/>
        <end position="338"/>
    </location>
</feature>
<protein>
    <submittedName>
        <fullName evidence="2">Uncharacterized protein</fullName>
    </submittedName>
</protein>
<keyword evidence="3" id="KW-1185">Reference proteome</keyword>
<feature type="region of interest" description="Disordered" evidence="1">
    <location>
        <begin position="88"/>
        <end position="120"/>
    </location>
</feature>
<gene>
    <name evidence="2" type="ORF">H2200_008254</name>
</gene>
<sequence>MVHSNHESPWSSVIHNLMPVWFLWQPGDLVHTRARFGLPTYPTNVQQEVVTLSTPRTVTYYYYPKRSNTSDPSTPGYQYITVARAPKRTQAEIQTPPSTPPLSYSRTTTPILKSPSTPVNNMARGAATARAVEFAKEVDSIRAPRDDELSVMEHFAKHAGRCDYCRDPYAAWKNDRPMCSRGLSYARDVANYLYAKGGKPYSVIDRQDGDRVQVQVPYGCEAVSLLIKAIDRGMKTTPRVIVDNARRPVDSERISPVSPSRRREYHDERPRERRYINPEIIEIMPHSSRNDRRERTTYRDERREERYRSERRPKSLVYEGKGSLFPQDVEERSRRQQYERQPVVIVAEPGQRYTIRRDR</sequence>
<evidence type="ECO:0000256" key="1">
    <source>
        <dbReference type="SAM" id="MobiDB-lite"/>
    </source>
</evidence>
<dbReference type="Proteomes" id="UP001172673">
    <property type="component" value="Unassembled WGS sequence"/>
</dbReference>
<reference evidence="2" key="1">
    <citation type="submission" date="2022-10" db="EMBL/GenBank/DDBJ databases">
        <title>Culturing micro-colonial fungi from biological soil crusts in the Mojave desert and describing Neophaeococcomyces mojavensis, and introducing the new genera and species Taxawa tesnikishii.</title>
        <authorList>
            <person name="Kurbessoian T."/>
            <person name="Stajich J.E."/>
        </authorList>
    </citation>
    <scope>NUCLEOTIDE SEQUENCE</scope>
    <source>
        <strain evidence="2">TK_41</strain>
    </source>
</reference>
<evidence type="ECO:0000313" key="2">
    <source>
        <dbReference type="EMBL" id="KAJ9607182.1"/>
    </source>
</evidence>
<dbReference type="AlphaFoldDB" id="A0AA39CG91"/>
<organism evidence="2 3">
    <name type="scientific">Cladophialophora chaetospira</name>
    <dbReference type="NCBI Taxonomy" id="386627"/>
    <lineage>
        <taxon>Eukaryota</taxon>
        <taxon>Fungi</taxon>
        <taxon>Dikarya</taxon>
        <taxon>Ascomycota</taxon>
        <taxon>Pezizomycotina</taxon>
        <taxon>Eurotiomycetes</taxon>
        <taxon>Chaetothyriomycetidae</taxon>
        <taxon>Chaetothyriales</taxon>
        <taxon>Herpotrichiellaceae</taxon>
        <taxon>Cladophialophora</taxon>
    </lineage>
</organism>
<feature type="compositionally biased region" description="Polar residues" evidence="1">
    <location>
        <begin position="91"/>
        <end position="120"/>
    </location>
</feature>
<name>A0AA39CG91_9EURO</name>